<evidence type="ECO:0000313" key="2">
    <source>
        <dbReference type="Proteomes" id="UP000809349"/>
    </source>
</evidence>
<evidence type="ECO:0000313" key="1">
    <source>
        <dbReference type="EMBL" id="MBZ2206526.1"/>
    </source>
</evidence>
<accession>A0ABS7SJZ6</accession>
<dbReference type="RefSeq" id="WP_223466384.1">
    <property type="nucleotide sequence ID" value="NZ_JAFBIL020000002.1"/>
</dbReference>
<keyword evidence="2" id="KW-1185">Reference proteome</keyword>
<organism evidence="1 2">
    <name type="scientific">Massilia soli</name>
    <dbReference type="NCBI Taxonomy" id="2792854"/>
    <lineage>
        <taxon>Bacteria</taxon>
        <taxon>Pseudomonadati</taxon>
        <taxon>Pseudomonadota</taxon>
        <taxon>Betaproteobacteria</taxon>
        <taxon>Burkholderiales</taxon>
        <taxon>Oxalobacteraceae</taxon>
        <taxon>Telluria group</taxon>
        <taxon>Massilia</taxon>
    </lineage>
</organism>
<protein>
    <submittedName>
        <fullName evidence="1">Uncharacterized protein</fullName>
    </submittedName>
</protein>
<sequence>MTKKDFKASIEAGIRSHDTADKDRFEKVDSVLANLEAEAEKQRQAEEPMPSKTLVVRHTFSMSDSDYALVEMLRRTSAAHGPIPTASDICRIGLHAISGYSGEEVAAAIDKLERLRPGKRS</sequence>
<dbReference type="Proteomes" id="UP000809349">
    <property type="component" value="Unassembled WGS sequence"/>
</dbReference>
<dbReference type="EMBL" id="JAFBIL020000002">
    <property type="protein sequence ID" value="MBZ2206526.1"/>
    <property type="molecule type" value="Genomic_DNA"/>
</dbReference>
<reference evidence="1 2" key="1">
    <citation type="submission" date="2021-08" db="EMBL/GenBank/DDBJ databases">
        <title>Massilia sp. R798.</title>
        <authorList>
            <person name="Baek J.H."/>
            <person name="Jung H.S."/>
            <person name="Kim K.R."/>
            <person name="Jeon C.O."/>
        </authorList>
    </citation>
    <scope>NUCLEOTIDE SEQUENCE [LARGE SCALE GENOMIC DNA]</scope>
    <source>
        <strain evidence="1 2">R798</strain>
    </source>
</reference>
<name>A0ABS7SJZ6_9BURK</name>
<gene>
    <name evidence="1" type="ORF">I4X03_004545</name>
</gene>
<comment type="caution">
    <text evidence="1">The sequence shown here is derived from an EMBL/GenBank/DDBJ whole genome shotgun (WGS) entry which is preliminary data.</text>
</comment>
<proteinExistence type="predicted"/>